<accession>A0A1L9PAK5</accession>
<dbReference type="Proteomes" id="UP000184073">
    <property type="component" value="Unassembled WGS sequence"/>
</dbReference>
<evidence type="ECO:0000313" key="12">
    <source>
        <dbReference type="EMBL" id="OJI98536.1"/>
    </source>
</evidence>
<dbReference type="CDD" id="cd02893">
    <property type="entry name" value="FTase"/>
    <property type="match status" value="1"/>
</dbReference>
<dbReference type="InterPro" id="IPR026872">
    <property type="entry name" value="FTB"/>
</dbReference>
<dbReference type="GO" id="GO:0005965">
    <property type="term" value="C:protein farnesyltransferase complex"/>
    <property type="evidence" value="ECO:0007669"/>
    <property type="project" value="UniProtKB-UniRule"/>
</dbReference>
<keyword evidence="8 9" id="KW-0862">Zinc</keyword>
<feature type="domain" description="Prenyltransferase alpha-alpha toroid" evidence="11">
    <location>
        <begin position="120"/>
        <end position="495"/>
    </location>
</feature>
<dbReference type="Gene3D" id="1.50.10.20">
    <property type="match status" value="1"/>
</dbReference>
<dbReference type="VEuPathDB" id="FungiDB:ASPVEDRAFT_50223"/>
<dbReference type="InterPro" id="IPR001330">
    <property type="entry name" value="Prenyltrans"/>
</dbReference>
<dbReference type="STRING" id="1036611.A0A1L9PAK5"/>
<evidence type="ECO:0000256" key="3">
    <source>
        <dbReference type="ARBA" id="ARBA00015798"/>
    </source>
</evidence>
<evidence type="ECO:0000256" key="9">
    <source>
        <dbReference type="RuleBase" id="RU365056"/>
    </source>
</evidence>
<evidence type="ECO:0000259" key="11">
    <source>
        <dbReference type="Pfam" id="PF00432"/>
    </source>
</evidence>
<evidence type="ECO:0000256" key="1">
    <source>
        <dbReference type="ARBA" id="ARBA00010497"/>
    </source>
</evidence>
<evidence type="ECO:0000256" key="6">
    <source>
        <dbReference type="ARBA" id="ARBA00022723"/>
    </source>
</evidence>
<protein>
    <recommendedName>
        <fullName evidence="3 9">Protein farnesyltransferase subunit beta</fullName>
        <shortName evidence="9">FTase-beta</shortName>
        <ecNumber evidence="2 9">2.5.1.58</ecNumber>
    </recommendedName>
</protein>
<comment type="subunit">
    <text evidence="9">Heterodimer of an alpha and a beta subunit.</text>
</comment>
<evidence type="ECO:0000256" key="2">
    <source>
        <dbReference type="ARBA" id="ARBA00012702"/>
    </source>
</evidence>
<comment type="similarity">
    <text evidence="1 9">Belongs to the protein prenyltransferase subunit beta family.</text>
</comment>
<keyword evidence="7" id="KW-0677">Repeat</keyword>
<keyword evidence="13" id="KW-1185">Reference proteome</keyword>
<sequence>MPVVAATGKQRRKVRFPATSHAAQIERPLSKRTQTNLPTSRSSPLVAAPKHFPSPKQRGRMAEPHPALPALFSEPPVVRDKLITETTEQQDETVKKCLEFLAGSHSSQKGPLNRHGVSPLLRDEHIGYLYDSLEDYPPGFVAMDASRPWMIYWALAGLSLLSEDVTKYRERAIATITPMQTPTGGFGGGHGQISHCASSYAAVLSLAMVGGEDALNLVDRQAMWEWLGNLKQPDGGITVFDGGEEDVRGAYCAMVIISLLNLPLTLPREAKAREYGLQTFTDGLLEYLSRCQTFEGGISGSPGSEAHGAYAFCALACLCILGPPEETIPQCMDVPALLAWLSARQYAPEGGFAGRTNKLVDGCYSHWVGSCWPLIQAALDGAQDAGGRPRSAVGNLYSREGLTRYILGCCQSKNGGLRDKPGKHPDSYHTCYTLTGLSSVQHYHYHTDSSDISGEQFSSAFSWRYRPARDSNDGDSDVSVFDEKDRLTAFHPLYVIPHKAAENMRLWYEQKPLD</sequence>
<dbReference type="AlphaFoldDB" id="A0A1L9PAK5"/>
<name>A0A1L9PAK5_ASPVE</name>
<dbReference type="GO" id="GO:0097354">
    <property type="term" value="P:prenylation"/>
    <property type="evidence" value="ECO:0007669"/>
    <property type="project" value="UniProtKB-UniRule"/>
</dbReference>
<dbReference type="GO" id="GO:0008270">
    <property type="term" value="F:zinc ion binding"/>
    <property type="evidence" value="ECO:0007669"/>
    <property type="project" value="UniProtKB-UniRule"/>
</dbReference>
<dbReference type="GO" id="GO:0004660">
    <property type="term" value="F:protein farnesyltransferase activity"/>
    <property type="evidence" value="ECO:0007669"/>
    <property type="project" value="UniProtKB-UniRule"/>
</dbReference>
<dbReference type="SUPFAM" id="SSF48239">
    <property type="entry name" value="Terpenoid cyclases/Protein prenyltransferases"/>
    <property type="match status" value="1"/>
</dbReference>
<dbReference type="Pfam" id="PF00432">
    <property type="entry name" value="Prenyltrans"/>
    <property type="match status" value="1"/>
</dbReference>
<dbReference type="InterPro" id="IPR008930">
    <property type="entry name" value="Terpenoid_cyclase/PrenylTrfase"/>
</dbReference>
<keyword evidence="6 9" id="KW-0479">Metal-binding</keyword>
<evidence type="ECO:0000256" key="10">
    <source>
        <dbReference type="SAM" id="MobiDB-lite"/>
    </source>
</evidence>
<evidence type="ECO:0000256" key="4">
    <source>
        <dbReference type="ARBA" id="ARBA00022602"/>
    </source>
</evidence>
<gene>
    <name evidence="12" type="ORF">ASPVEDRAFT_50223</name>
</gene>
<evidence type="ECO:0000256" key="7">
    <source>
        <dbReference type="ARBA" id="ARBA00022737"/>
    </source>
</evidence>
<dbReference type="EC" id="2.5.1.58" evidence="2 9"/>
<comment type="function">
    <text evidence="9">Catalyzes the transfer of a farnesyl moiety from farnesyl diphosphate to a cysteine at the fourth position from the C-terminus of several proteins. The beta subunit is responsible for peptide-binding.</text>
</comment>
<evidence type="ECO:0000313" key="13">
    <source>
        <dbReference type="Proteomes" id="UP000184073"/>
    </source>
</evidence>
<organism evidence="12 13">
    <name type="scientific">Aspergillus versicolor CBS 583.65</name>
    <dbReference type="NCBI Taxonomy" id="1036611"/>
    <lineage>
        <taxon>Eukaryota</taxon>
        <taxon>Fungi</taxon>
        <taxon>Dikarya</taxon>
        <taxon>Ascomycota</taxon>
        <taxon>Pezizomycotina</taxon>
        <taxon>Eurotiomycetes</taxon>
        <taxon>Eurotiomycetidae</taxon>
        <taxon>Eurotiales</taxon>
        <taxon>Aspergillaceae</taxon>
        <taxon>Aspergillus</taxon>
        <taxon>Aspergillus subgen. Nidulantes</taxon>
    </lineage>
</organism>
<comment type="cofactor">
    <cofactor evidence="9">
        <name>Zn(2+)</name>
        <dbReference type="ChEBI" id="CHEBI:29105"/>
    </cofactor>
    <text evidence="9">Binds 1 zinc ion per subunit.</text>
</comment>
<dbReference type="FunFam" id="1.50.10.20:FF:000014">
    <property type="entry name" value="Protein farnesyltransferase subunit beta"/>
    <property type="match status" value="1"/>
</dbReference>
<proteinExistence type="inferred from homology"/>
<dbReference type="PANTHER" id="PTHR11774">
    <property type="entry name" value="GERANYLGERANYL TRANSFERASE TYPE BETA SUBUNIT"/>
    <property type="match status" value="1"/>
</dbReference>
<reference evidence="13" key="1">
    <citation type="journal article" date="2017" name="Genome Biol.">
        <title>Comparative genomics reveals high biological diversity and specific adaptations in the industrially and medically important fungal genus Aspergillus.</title>
        <authorList>
            <person name="de Vries R.P."/>
            <person name="Riley R."/>
            <person name="Wiebenga A."/>
            <person name="Aguilar-Osorio G."/>
            <person name="Amillis S."/>
            <person name="Uchima C.A."/>
            <person name="Anderluh G."/>
            <person name="Asadollahi M."/>
            <person name="Askin M."/>
            <person name="Barry K."/>
            <person name="Battaglia E."/>
            <person name="Bayram O."/>
            <person name="Benocci T."/>
            <person name="Braus-Stromeyer S.A."/>
            <person name="Caldana C."/>
            <person name="Canovas D."/>
            <person name="Cerqueira G.C."/>
            <person name="Chen F."/>
            <person name="Chen W."/>
            <person name="Choi C."/>
            <person name="Clum A."/>
            <person name="Dos Santos R.A."/>
            <person name="Damasio A.R."/>
            <person name="Diallinas G."/>
            <person name="Emri T."/>
            <person name="Fekete E."/>
            <person name="Flipphi M."/>
            <person name="Freyberg S."/>
            <person name="Gallo A."/>
            <person name="Gournas C."/>
            <person name="Habgood R."/>
            <person name="Hainaut M."/>
            <person name="Harispe M.L."/>
            <person name="Henrissat B."/>
            <person name="Hilden K.S."/>
            <person name="Hope R."/>
            <person name="Hossain A."/>
            <person name="Karabika E."/>
            <person name="Karaffa L."/>
            <person name="Karanyi Z."/>
            <person name="Krasevec N."/>
            <person name="Kuo A."/>
            <person name="Kusch H."/>
            <person name="LaButti K."/>
            <person name="Lagendijk E.L."/>
            <person name="Lapidus A."/>
            <person name="Levasseur A."/>
            <person name="Lindquist E."/>
            <person name="Lipzen A."/>
            <person name="Logrieco A.F."/>
            <person name="MacCabe A."/>
            <person name="Maekelae M.R."/>
            <person name="Malavazi I."/>
            <person name="Melin P."/>
            <person name="Meyer V."/>
            <person name="Mielnichuk N."/>
            <person name="Miskei M."/>
            <person name="Molnar A.P."/>
            <person name="Mule G."/>
            <person name="Ngan C.Y."/>
            <person name="Orejas M."/>
            <person name="Orosz E."/>
            <person name="Ouedraogo J.P."/>
            <person name="Overkamp K.M."/>
            <person name="Park H.-S."/>
            <person name="Perrone G."/>
            <person name="Piumi F."/>
            <person name="Punt P.J."/>
            <person name="Ram A.F."/>
            <person name="Ramon A."/>
            <person name="Rauscher S."/>
            <person name="Record E."/>
            <person name="Riano-Pachon D.M."/>
            <person name="Robert V."/>
            <person name="Roehrig J."/>
            <person name="Ruller R."/>
            <person name="Salamov A."/>
            <person name="Salih N.S."/>
            <person name="Samson R.A."/>
            <person name="Sandor E."/>
            <person name="Sanguinetti M."/>
            <person name="Schuetze T."/>
            <person name="Sepcic K."/>
            <person name="Shelest E."/>
            <person name="Sherlock G."/>
            <person name="Sophianopoulou V."/>
            <person name="Squina F.M."/>
            <person name="Sun H."/>
            <person name="Susca A."/>
            <person name="Todd R.B."/>
            <person name="Tsang A."/>
            <person name="Unkles S.E."/>
            <person name="van de Wiele N."/>
            <person name="van Rossen-Uffink D."/>
            <person name="Oliveira J.V."/>
            <person name="Vesth T.C."/>
            <person name="Visser J."/>
            <person name="Yu J.-H."/>
            <person name="Zhou M."/>
            <person name="Andersen M.R."/>
            <person name="Archer D.B."/>
            <person name="Baker S.E."/>
            <person name="Benoit I."/>
            <person name="Brakhage A.A."/>
            <person name="Braus G.H."/>
            <person name="Fischer R."/>
            <person name="Frisvad J.C."/>
            <person name="Goldman G.H."/>
            <person name="Houbraken J."/>
            <person name="Oakley B."/>
            <person name="Pocsi I."/>
            <person name="Scazzocchio C."/>
            <person name="Seiboth B."/>
            <person name="vanKuyk P.A."/>
            <person name="Wortman J."/>
            <person name="Dyer P.S."/>
            <person name="Grigoriev I.V."/>
        </authorList>
    </citation>
    <scope>NUCLEOTIDE SEQUENCE [LARGE SCALE GENOMIC DNA]</scope>
    <source>
        <strain evidence="13">CBS 583.65</strain>
    </source>
</reference>
<dbReference type="EMBL" id="KV878126">
    <property type="protein sequence ID" value="OJI98536.1"/>
    <property type="molecule type" value="Genomic_DNA"/>
</dbReference>
<evidence type="ECO:0000256" key="5">
    <source>
        <dbReference type="ARBA" id="ARBA00022679"/>
    </source>
</evidence>
<dbReference type="GeneID" id="63729788"/>
<dbReference type="OrthoDB" id="10261146at2759"/>
<feature type="region of interest" description="Disordered" evidence="10">
    <location>
        <begin position="1"/>
        <end position="71"/>
    </location>
</feature>
<feature type="compositionally biased region" description="Polar residues" evidence="10">
    <location>
        <begin position="31"/>
        <end position="43"/>
    </location>
</feature>
<dbReference type="InterPro" id="IPR045089">
    <property type="entry name" value="PGGT1B-like"/>
</dbReference>
<keyword evidence="5 9" id="KW-0808">Transferase</keyword>
<dbReference type="RefSeq" id="XP_040664299.1">
    <property type="nucleotide sequence ID" value="XM_040814277.1"/>
</dbReference>
<comment type="catalytic activity">
    <reaction evidence="9">
        <text>L-cysteinyl-[protein] + (2E,6E)-farnesyl diphosphate = S-(2E,6E)-farnesyl-L-cysteinyl-[protein] + diphosphate</text>
        <dbReference type="Rhea" id="RHEA:13345"/>
        <dbReference type="Rhea" id="RHEA-COMP:10131"/>
        <dbReference type="Rhea" id="RHEA-COMP:11535"/>
        <dbReference type="ChEBI" id="CHEBI:29950"/>
        <dbReference type="ChEBI" id="CHEBI:33019"/>
        <dbReference type="ChEBI" id="CHEBI:86019"/>
        <dbReference type="ChEBI" id="CHEBI:175763"/>
    </reaction>
</comment>
<evidence type="ECO:0000256" key="8">
    <source>
        <dbReference type="ARBA" id="ARBA00022833"/>
    </source>
</evidence>
<dbReference type="PANTHER" id="PTHR11774:SF6">
    <property type="entry name" value="PROTEIN FARNESYLTRANSFERASE SUBUNIT BETA"/>
    <property type="match status" value="1"/>
</dbReference>
<keyword evidence="4 9" id="KW-0637">Prenyltransferase</keyword>